<reference evidence="2 3" key="1">
    <citation type="submission" date="2017-05" db="EMBL/GenBank/DDBJ databases">
        <authorList>
            <person name="Varghese N."/>
            <person name="Submissions S."/>
        </authorList>
    </citation>
    <scope>NUCLEOTIDE SEQUENCE [LARGE SCALE GENOMIC DNA]</scope>
    <source>
        <strain evidence="2 3">DSM 25457</strain>
    </source>
</reference>
<proteinExistence type="predicted"/>
<gene>
    <name evidence="2" type="ORF">SAMN06265222_11413</name>
</gene>
<protein>
    <recommendedName>
        <fullName evidence="4">Lipoprotein</fullName>
    </recommendedName>
</protein>
<evidence type="ECO:0000256" key="1">
    <source>
        <dbReference type="SAM" id="SignalP"/>
    </source>
</evidence>
<evidence type="ECO:0008006" key="4">
    <source>
        <dbReference type="Google" id="ProtNLM"/>
    </source>
</evidence>
<evidence type="ECO:0000313" key="3">
    <source>
        <dbReference type="Proteomes" id="UP001158067"/>
    </source>
</evidence>
<name>A0ABY1QJ85_9BACT</name>
<sequence length="150" mass="15939">MQKPFATSFRYRLFSLLLWCPLCTIVACSPSGITLSGTVDVDGQSVQKGKLSLVPKAGVDSPTAMAPIIDGQFTVPPTSLLRAGQFDVRVSITADQGPRPELTFLSPSNRAAMGTALSQALKDAPPPEEIFATDLVVDGSTENVSLKFVR</sequence>
<dbReference type="RefSeq" id="WP_283434410.1">
    <property type="nucleotide sequence ID" value="NZ_CAWLDM010000001.1"/>
</dbReference>
<comment type="caution">
    <text evidence="2">The sequence shown here is derived from an EMBL/GenBank/DDBJ whole genome shotgun (WGS) entry which is preliminary data.</text>
</comment>
<dbReference type="Proteomes" id="UP001158067">
    <property type="component" value="Unassembled WGS sequence"/>
</dbReference>
<accession>A0ABY1QJ85</accession>
<feature type="chain" id="PRO_5046524538" description="Lipoprotein" evidence="1">
    <location>
        <begin position="27"/>
        <end position="150"/>
    </location>
</feature>
<organism evidence="2 3">
    <name type="scientific">Neorhodopirellula lusitana</name>
    <dbReference type="NCBI Taxonomy" id="445327"/>
    <lineage>
        <taxon>Bacteria</taxon>
        <taxon>Pseudomonadati</taxon>
        <taxon>Planctomycetota</taxon>
        <taxon>Planctomycetia</taxon>
        <taxon>Pirellulales</taxon>
        <taxon>Pirellulaceae</taxon>
        <taxon>Neorhodopirellula</taxon>
    </lineage>
</organism>
<dbReference type="EMBL" id="FXUG01000014">
    <property type="protein sequence ID" value="SMP71274.1"/>
    <property type="molecule type" value="Genomic_DNA"/>
</dbReference>
<dbReference type="PROSITE" id="PS51257">
    <property type="entry name" value="PROKAR_LIPOPROTEIN"/>
    <property type="match status" value="1"/>
</dbReference>
<keyword evidence="3" id="KW-1185">Reference proteome</keyword>
<feature type="signal peptide" evidence="1">
    <location>
        <begin position="1"/>
        <end position="26"/>
    </location>
</feature>
<keyword evidence="1" id="KW-0732">Signal</keyword>
<evidence type="ECO:0000313" key="2">
    <source>
        <dbReference type="EMBL" id="SMP71274.1"/>
    </source>
</evidence>